<dbReference type="InterPro" id="IPR003593">
    <property type="entry name" value="AAA+_ATPase"/>
</dbReference>
<dbReference type="FunFam" id="1.20.272.10:FF:000011">
    <property type="entry name" value="Replication factor C subunit 2"/>
    <property type="match status" value="1"/>
</dbReference>
<dbReference type="OrthoDB" id="10249205at2759"/>
<gene>
    <name evidence="12" type="primary">Dvir\GJ23369</name>
    <name evidence="12" type="ORF">Dvir_GJ23369</name>
</gene>
<feature type="compositionally biased region" description="Low complexity" evidence="10">
    <location>
        <begin position="15"/>
        <end position="24"/>
    </location>
</feature>
<evidence type="ECO:0000256" key="7">
    <source>
        <dbReference type="ARBA" id="ARBA00023242"/>
    </source>
</evidence>
<dbReference type="NCBIfam" id="NF001679">
    <property type="entry name" value="PRK00440.1"/>
    <property type="match status" value="1"/>
</dbReference>
<accession>A0A0Q9WQT7</accession>
<dbReference type="Proteomes" id="UP000008792">
    <property type="component" value="Unassembled WGS sequence"/>
</dbReference>
<keyword evidence="13" id="KW-1185">Reference proteome</keyword>
<dbReference type="PANTHER" id="PTHR11669:SF20">
    <property type="entry name" value="REPLICATION FACTOR C SUBUNIT 4"/>
    <property type="match status" value="1"/>
</dbReference>
<keyword evidence="5" id="KW-0067">ATP-binding</keyword>
<evidence type="ECO:0000256" key="10">
    <source>
        <dbReference type="SAM" id="MobiDB-lite"/>
    </source>
</evidence>
<dbReference type="GO" id="GO:0031391">
    <property type="term" value="C:Elg1 RFC-like complex"/>
    <property type="evidence" value="ECO:0007669"/>
    <property type="project" value="UniProtKB-ARBA"/>
</dbReference>
<dbReference type="InParanoid" id="A0A0Q9WQT7"/>
<dbReference type="Gene3D" id="1.10.8.60">
    <property type="match status" value="1"/>
</dbReference>
<dbReference type="InterPro" id="IPR047854">
    <property type="entry name" value="RFC_lid"/>
</dbReference>
<dbReference type="CDD" id="cd00009">
    <property type="entry name" value="AAA"/>
    <property type="match status" value="1"/>
</dbReference>
<evidence type="ECO:0000259" key="11">
    <source>
        <dbReference type="SMART" id="SM00382"/>
    </source>
</evidence>
<feature type="domain" description="AAA+ ATPase" evidence="11">
    <location>
        <begin position="72"/>
        <end position="222"/>
    </location>
</feature>
<dbReference type="GO" id="GO:0003689">
    <property type="term" value="F:DNA clamp loader activity"/>
    <property type="evidence" value="ECO:0007669"/>
    <property type="project" value="TreeGrafter"/>
</dbReference>
<reference evidence="12 13" key="1">
    <citation type="journal article" date="2007" name="Nature">
        <title>Evolution of genes and genomes on the Drosophila phylogeny.</title>
        <authorList>
            <consortium name="Drosophila 12 Genomes Consortium"/>
            <person name="Clark A.G."/>
            <person name="Eisen M.B."/>
            <person name="Smith D.R."/>
            <person name="Bergman C.M."/>
            <person name="Oliver B."/>
            <person name="Markow T.A."/>
            <person name="Kaufman T.C."/>
            <person name="Kellis M."/>
            <person name="Gelbart W."/>
            <person name="Iyer V.N."/>
            <person name="Pollard D.A."/>
            <person name="Sackton T.B."/>
            <person name="Larracuente A.M."/>
            <person name="Singh N.D."/>
            <person name="Abad J.P."/>
            <person name="Abt D.N."/>
            <person name="Adryan B."/>
            <person name="Aguade M."/>
            <person name="Akashi H."/>
            <person name="Anderson W.W."/>
            <person name="Aquadro C.F."/>
            <person name="Ardell D.H."/>
            <person name="Arguello R."/>
            <person name="Artieri C.G."/>
            <person name="Barbash D.A."/>
            <person name="Barker D."/>
            <person name="Barsanti P."/>
            <person name="Batterham P."/>
            <person name="Batzoglou S."/>
            <person name="Begun D."/>
            <person name="Bhutkar A."/>
            <person name="Blanco E."/>
            <person name="Bosak S.A."/>
            <person name="Bradley R.K."/>
            <person name="Brand A.D."/>
            <person name="Brent M.R."/>
            <person name="Brooks A.N."/>
            <person name="Brown R.H."/>
            <person name="Butlin R.K."/>
            <person name="Caggese C."/>
            <person name="Calvi B.R."/>
            <person name="Bernardo de Carvalho A."/>
            <person name="Caspi A."/>
            <person name="Castrezana S."/>
            <person name="Celniker S.E."/>
            <person name="Chang J.L."/>
            <person name="Chapple C."/>
            <person name="Chatterji S."/>
            <person name="Chinwalla A."/>
            <person name="Civetta A."/>
            <person name="Clifton S.W."/>
            <person name="Comeron J.M."/>
            <person name="Costello J.C."/>
            <person name="Coyne J.A."/>
            <person name="Daub J."/>
            <person name="David R.G."/>
            <person name="Delcher A.L."/>
            <person name="Delehaunty K."/>
            <person name="Do C.B."/>
            <person name="Ebling H."/>
            <person name="Edwards K."/>
            <person name="Eickbush T."/>
            <person name="Evans J.D."/>
            <person name="Filipski A."/>
            <person name="Findeiss S."/>
            <person name="Freyhult E."/>
            <person name="Fulton L."/>
            <person name="Fulton R."/>
            <person name="Garcia A.C."/>
            <person name="Gardiner A."/>
            <person name="Garfield D.A."/>
            <person name="Garvin B.E."/>
            <person name="Gibson G."/>
            <person name="Gilbert D."/>
            <person name="Gnerre S."/>
            <person name="Godfrey J."/>
            <person name="Good R."/>
            <person name="Gotea V."/>
            <person name="Gravely B."/>
            <person name="Greenberg A.J."/>
            <person name="Griffiths-Jones S."/>
            <person name="Gross S."/>
            <person name="Guigo R."/>
            <person name="Gustafson E.A."/>
            <person name="Haerty W."/>
            <person name="Hahn M.W."/>
            <person name="Halligan D.L."/>
            <person name="Halpern A.L."/>
            <person name="Halter G.M."/>
            <person name="Han M.V."/>
            <person name="Heger A."/>
            <person name="Hillier L."/>
            <person name="Hinrichs A.S."/>
            <person name="Holmes I."/>
            <person name="Hoskins R.A."/>
            <person name="Hubisz M.J."/>
            <person name="Hultmark D."/>
            <person name="Huntley M.A."/>
            <person name="Jaffe D.B."/>
            <person name="Jagadeeshan S."/>
            <person name="Jeck W.R."/>
            <person name="Johnson J."/>
            <person name="Jones C.D."/>
            <person name="Jordan W.C."/>
            <person name="Karpen G.H."/>
            <person name="Kataoka E."/>
            <person name="Keightley P.D."/>
            <person name="Kheradpour P."/>
            <person name="Kirkness E.F."/>
            <person name="Koerich L.B."/>
            <person name="Kristiansen K."/>
            <person name="Kudrna D."/>
            <person name="Kulathinal R.J."/>
            <person name="Kumar S."/>
            <person name="Kwok R."/>
            <person name="Lander E."/>
            <person name="Langley C.H."/>
            <person name="Lapoint R."/>
            <person name="Lazzaro B.P."/>
            <person name="Lee S.J."/>
            <person name="Levesque L."/>
            <person name="Li R."/>
            <person name="Lin C.F."/>
            <person name="Lin M.F."/>
            <person name="Lindblad-Toh K."/>
            <person name="Llopart A."/>
            <person name="Long M."/>
            <person name="Low L."/>
            <person name="Lozovsky E."/>
            <person name="Lu J."/>
            <person name="Luo M."/>
            <person name="Machado C.A."/>
            <person name="Makalowski W."/>
            <person name="Marzo M."/>
            <person name="Matsuda M."/>
            <person name="Matzkin L."/>
            <person name="McAllister B."/>
            <person name="McBride C.S."/>
            <person name="McKernan B."/>
            <person name="McKernan K."/>
            <person name="Mendez-Lago M."/>
            <person name="Minx P."/>
            <person name="Mollenhauer M.U."/>
            <person name="Montooth K."/>
            <person name="Mount S.M."/>
            <person name="Mu X."/>
            <person name="Myers E."/>
            <person name="Negre B."/>
            <person name="Newfeld S."/>
            <person name="Nielsen R."/>
            <person name="Noor M.A."/>
            <person name="O'Grady P."/>
            <person name="Pachter L."/>
            <person name="Papaceit M."/>
            <person name="Parisi M.J."/>
            <person name="Parisi M."/>
            <person name="Parts L."/>
            <person name="Pedersen J.S."/>
            <person name="Pesole G."/>
            <person name="Phillippy A.M."/>
            <person name="Ponting C.P."/>
            <person name="Pop M."/>
            <person name="Porcelli D."/>
            <person name="Powell J.R."/>
            <person name="Prohaska S."/>
            <person name="Pruitt K."/>
            <person name="Puig M."/>
            <person name="Quesneville H."/>
            <person name="Ram K.R."/>
            <person name="Rand D."/>
            <person name="Rasmussen M.D."/>
            <person name="Reed L.K."/>
            <person name="Reenan R."/>
            <person name="Reily A."/>
            <person name="Remington K.A."/>
            <person name="Rieger T.T."/>
            <person name="Ritchie M.G."/>
            <person name="Robin C."/>
            <person name="Rogers Y.H."/>
            <person name="Rohde C."/>
            <person name="Rozas J."/>
            <person name="Rubenfield M.J."/>
            <person name="Ruiz A."/>
            <person name="Russo S."/>
            <person name="Salzberg S.L."/>
            <person name="Sanchez-Gracia A."/>
            <person name="Saranga D.J."/>
            <person name="Sato H."/>
            <person name="Schaeffer S.W."/>
            <person name="Schatz M.C."/>
            <person name="Schlenke T."/>
            <person name="Schwartz R."/>
            <person name="Segarra C."/>
            <person name="Singh R.S."/>
            <person name="Sirot L."/>
            <person name="Sirota M."/>
            <person name="Sisneros N.B."/>
            <person name="Smith C.D."/>
            <person name="Smith T.F."/>
            <person name="Spieth J."/>
            <person name="Stage D.E."/>
            <person name="Stark A."/>
            <person name="Stephan W."/>
            <person name="Strausberg R.L."/>
            <person name="Strempel S."/>
            <person name="Sturgill D."/>
            <person name="Sutton G."/>
            <person name="Sutton G.G."/>
            <person name="Tao W."/>
            <person name="Teichmann S."/>
            <person name="Tobari Y.N."/>
            <person name="Tomimura Y."/>
            <person name="Tsolas J.M."/>
            <person name="Valente V.L."/>
            <person name="Venter E."/>
            <person name="Venter J.C."/>
            <person name="Vicario S."/>
            <person name="Vieira F.G."/>
            <person name="Vilella A.J."/>
            <person name="Villasante A."/>
            <person name="Walenz B."/>
            <person name="Wang J."/>
            <person name="Wasserman M."/>
            <person name="Watts T."/>
            <person name="Wilson D."/>
            <person name="Wilson R.K."/>
            <person name="Wing R.A."/>
            <person name="Wolfner M.F."/>
            <person name="Wong A."/>
            <person name="Wong G.K."/>
            <person name="Wu C.I."/>
            <person name="Wu G."/>
            <person name="Yamamoto D."/>
            <person name="Yang H.P."/>
            <person name="Yang S.P."/>
            <person name="Yorke J.A."/>
            <person name="Yoshida K."/>
            <person name="Zdobnov E."/>
            <person name="Zhang P."/>
            <person name="Zhang Y."/>
            <person name="Zimin A.V."/>
            <person name="Baldwin J."/>
            <person name="Abdouelleil A."/>
            <person name="Abdulkadir J."/>
            <person name="Abebe A."/>
            <person name="Abera B."/>
            <person name="Abreu J."/>
            <person name="Acer S.C."/>
            <person name="Aftuck L."/>
            <person name="Alexander A."/>
            <person name="An P."/>
            <person name="Anderson E."/>
            <person name="Anderson S."/>
            <person name="Arachi H."/>
            <person name="Azer M."/>
            <person name="Bachantsang P."/>
            <person name="Barry A."/>
            <person name="Bayul T."/>
            <person name="Berlin A."/>
            <person name="Bessette D."/>
            <person name="Bloom T."/>
            <person name="Blye J."/>
            <person name="Boguslavskiy L."/>
            <person name="Bonnet C."/>
            <person name="Boukhgalter B."/>
            <person name="Bourzgui I."/>
            <person name="Brown A."/>
            <person name="Cahill P."/>
            <person name="Channer S."/>
            <person name="Cheshatsang Y."/>
            <person name="Chuda L."/>
            <person name="Citroen M."/>
            <person name="Collymore A."/>
            <person name="Cooke P."/>
            <person name="Costello M."/>
            <person name="D'Aco K."/>
            <person name="Daza R."/>
            <person name="De Haan G."/>
            <person name="DeGray S."/>
            <person name="DeMaso C."/>
            <person name="Dhargay N."/>
            <person name="Dooley K."/>
            <person name="Dooley E."/>
            <person name="Doricent M."/>
            <person name="Dorje P."/>
            <person name="Dorjee K."/>
            <person name="Dupes A."/>
            <person name="Elong R."/>
            <person name="Falk J."/>
            <person name="Farina A."/>
            <person name="Faro S."/>
            <person name="Ferguson D."/>
            <person name="Fisher S."/>
            <person name="Foley C.D."/>
            <person name="Franke A."/>
            <person name="Friedrich D."/>
            <person name="Gadbois L."/>
            <person name="Gearin G."/>
            <person name="Gearin C.R."/>
            <person name="Giannoukos G."/>
            <person name="Goode T."/>
            <person name="Graham J."/>
            <person name="Grandbois E."/>
            <person name="Grewal S."/>
            <person name="Gyaltsen K."/>
            <person name="Hafez N."/>
            <person name="Hagos B."/>
            <person name="Hall J."/>
            <person name="Henson C."/>
            <person name="Hollinger A."/>
            <person name="Honan T."/>
            <person name="Huard M.D."/>
            <person name="Hughes L."/>
            <person name="Hurhula B."/>
            <person name="Husby M.E."/>
            <person name="Kamat A."/>
            <person name="Kanga B."/>
            <person name="Kashin S."/>
            <person name="Khazanovich D."/>
            <person name="Kisner P."/>
            <person name="Lance K."/>
            <person name="Lara M."/>
            <person name="Lee W."/>
            <person name="Lennon N."/>
            <person name="Letendre F."/>
            <person name="LeVine R."/>
            <person name="Lipovsky A."/>
            <person name="Liu X."/>
            <person name="Liu J."/>
            <person name="Liu S."/>
            <person name="Lokyitsang T."/>
            <person name="Lokyitsang Y."/>
            <person name="Lubonja R."/>
            <person name="Lui A."/>
            <person name="MacDonald P."/>
            <person name="Magnisalis V."/>
            <person name="Maru K."/>
            <person name="Matthews C."/>
            <person name="McCusker W."/>
            <person name="McDonough S."/>
            <person name="Mehta T."/>
            <person name="Meldrim J."/>
            <person name="Meneus L."/>
            <person name="Mihai O."/>
            <person name="Mihalev A."/>
            <person name="Mihova T."/>
            <person name="Mittelman R."/>
            <person name="Mlenga V."/>
            <person name="Montmayeur A."/>
            <person name="Mulrain L."/>
            <person name="Navidi A."/>
            <person name="Naylor J."/>
            <person name="Negash T."/>
            <person name="Nguyen T."/>
            <person name="Nguyen N."/>
            <person name="Nicol R."/>
            <person name="Norbu C."/>
            <person name="Norbu N."/>
            <person name="Novod N."/>
            <person name="O'Neill B."/>
            <person name="Osman S."/>
            <person name="Markiewicz E."/>
            <person name="Oyono O.L."/>
            <person name="Patti C."/>
            <person name="Phunkhang P."/>
            <person name="Pierre F."/>
            <person name="Priest M."/>
            <person name="Raghuraman S."/>
            <person name="Rege F."/>
            <person name="Reyes R."/>
            <person name="Rise C."/>
            <person name="Rogov P."/>
            <person name="Ross K."/>
            <person name="Ryan E."/>
            <person name="Settipalli S."/>
            <person name="Shea T."/>
            <person name="Sherpa N."/>
            <person name="Shi L."/>
            <person name="Shih D."/>
            <person name="Sparrow T."/>
            <person name="Spaulding J."/>
            <person name="Stalker J."/>
            <person name="Stange-Thomann N."/>
            <person name="Stavropoulos S."/>
            <person name="Stone C."/>
            <person name="Strader C."/>
            <person name="Tesfaye S."/>
            <person name="Thomson T."/>
            <person name="Thoulutsang Y."/>
            <person name="Thoulutsang D."/>
            <person name="Topham K."/>
            <person name="Topping I."/>
            <person name="Tsamla T."/>
            <person name="Vassiliev H."/>
            <person name="Vo A."/>
            <person name="Wangchuk T."/>
            <person name="Wangdi T."/>
            <person name="Weiand M."/>
            <person name="Wilkinson J."/>
            <person name="Wilson A."/>
            <person name="Yadav S."/>
            <person name="Young G."/>
            <person name="Yu Q."/>
            <person name="Zembek L."/>
            <person name="Zhong D."/>
            <person name="Zimmer A."/>
            <person name="Zwirko Z."/>
            <person name="Jaffe D.B."/>
            <person name="Alvarez P."/>
            <person name="Brockman W."/>
            <person name="Butler J."/>
            <person name="Chin C."/>
            <person name="Gnerre S."/>
            <person name="Grabherr M."/>
            <person name="Kleber M."/>
            <person name="Mauceli E."/>
            <person name="MacCallum I."/>
        </authorList>
    </citation>
    <scope>NUCLEOTIDE SEQUENCE [LARGE SCALE GENOMIC DNA]</scope>
    <source>
        <strain evidence="13">Tucson 15010-1051.87</strain>
    </source>
</reference>
<dbReference type="PANTHER" id="PTHR11669">
    <property type="entry name" value="REPLICATION FACTOR C / DNA POLYMERASE III GAMMA-TAU SUBUNIT"/>
    <property type="match status" value="1"/>
</dbReference>
<dbReference type="GO" id="GO:0003677">
    <property type="term" value="F:DNA binding"/>
    <property type="evidence" value="ECO:0007669"/>
    <property type="project" value="UniProtKB-KW"/>
</dbReference>
<dbReference type="Pfam" id="PF00004">
    <property type="entry name" value="AAA"/>
    <property type="match status" value="1"/>
</dbReference>
<dbReference type="GO" id="GO:0005663">
    <property type="term" value="C:DNA replication factor C complex"/>
    <property type="evidence" value="ECO:0007669"/>
    <property type="project" value="TreeGrafter"/>
</dbReference>
<dbReference type="GO" id="GO:0000076">
    <property type="term" value="P:DNA replication checkpoint signaling"/>
    <property type="evidence" value="ECO:0007669"/>
    <property type="project" value="UniProtKB-ARBA"/>
</dbReference>
<dbReference type="GO" id="GO:0006281">
    <property type="term" value="P:DNA repair"/>
    <property type="evidence" value="ECO:0007669"/>
    <property type="project" value="UniProtKB-ARBA"/>
</dbReference>
<evidence type="ECO:0000256" key="3">
    <source>
        <dbReference type="ARBA" id="ARBA00022705"/>
    </source>
</evidence>
<dbReference type="SMR" id="A0A0Q9WQT7"/>
<dbReference type="InterPro" id="IPR013748">
    <property type="entry name" value="Rep_factorC_C"/>
</dbReference>
<feature type="region of interest" description="Disordered" evidence="10">
    <location>
        <begin position="15"/>
        <end position="44"/>
    </location>
</feature>
<dbReference type="GO" id="GO:0005524">
    <property type="term" value="F:ATP binding"/>
    <property type="evidence" value="ECO:0007669"/>
    <property type="project" value="UniProtKB-KW"/>
</dbReference>
<dbReference type="EMBL" id="CH940650">
    <property type="protein sequence ID" value="KRF82987.1"/>
    <property type="molecule type" value="Genomic_DNA"/>
</dbReference>
<evidence type="ECO:0000256" key="5">
    <source>
        <dbReference type="ARBA" id="ARBA00022840"/>
    </source>
</evidence>
<dbReference type="GO" id="GO:0005634">
    <property type="term" value="C:nucleus"/>
    <property type="evidence" value="ECO:0007669"/>
    <property type="project" value="UniProtKB-SubCell"/>
</dbReference>
<keyword evidence="3" id="KW-0235">DNA replication</keyword>
<evidence type="ECO:0000256" key="1">
    <source>
        <dbReference type="ARBA" id="ARBA00004123"/>
    </source>
</evidence>
<proteinExistence type="inferred from homology"/>
<evidence type="ECO:0000256" key="9">
    <source>
        <dbReference type="ARBA" id="ARBA00075373"/>
    </source>
</evidence>
<dbReference type="SUPFAM" id="SSF48019">
    <property type="entry name" value="post-AAA+ oligomerization domain-like"/>
    <property type="match status" value="1"/>
</dbReference>
<organism evidence="12 13">
    <name type="scientific">Drosophila virilis</name>
    <name type="common">Fruit fly</name>
    <dbReference type="NCBI Taxonomy" id="7244"/>
    <lineage>
        <taxon>Eukaryota</taxon>
        <taxon>Metazoa</taxon>
        <taxon>Ecdysozoa</taxon>
        <taxon>Arthropoda</taxon>
        <taxon>Hexapoda</taxon>
        <taxon>Insecta</taxon>
        <taxon>Pterygota</taxon>
        <taxon>Neoptera</taxon>
        <taxon>Endopterygota</taxon>
        <taxon>Diptera</taxon>
        <taxon>Brachycera</taxon>
        <taxon>Muscomorpha</taxon>
        <taxon>Ephydroidea</taxon>
        <taxon>Drosophilidae</taxon>
        <taxon>Drosophila</taxon>
    </lineage>
</organism>
<dbReference type="InterPro" id="IPR008921">
    <property type="entry name" value="DNA_pol3_clamp-load_cplx_C"/>
</dbReference>
<comment type="subcellular location">
    <subcellularLocation>
        <location evidence="1">Nucleus</location>
    </subcellularLocation>
</comment>
<dbReference type="FunFam" id="1.10.8.60:FF:000032">
    <property type="entry name" value="Replication factor C subunit 4"/>
    <property type="match status" value="1"/>
</dbReference>
<dbReference type="STRING" id="7244.A0A0Q9WQT7"/>
<evidence type="ECO:0000256" key="2">
    <source>
        <dbReference type="ARBA" id="ARBA00005378"/>
    </source>
</evidence>
<sequence length="363" mass="40616">MTANSVIAIAFLKTGKSSSGNSSTDKQATNAPTERRKPPAPWVEKYRPRSVDDVVEQSEVVAVLRKCVEGADLPNMLLYGPPGTGKTSTILAAARQIFGDMYRDRILELNASDERGINVVRTKIKNFAQLTASNVRPDGRSCPPFKIIVLDEADSMTHAAQAALRRTMEKESRSTRFCLICNYVSRIIVPITSRCSKFRFKALGETQIIARLQHICELEGVRIDPDAYKSIVRISGGDMRRAITTLQSCYRLKGAEHTINTDDLLEMSGIIPEHYLEDYLEVCRSGNYERLEHFVREIGYSAYSVGQMMDQFVEFIVRCGSLTDKQKAIICDKLGECCYRLQDGGSEYLQIMDLGCTIILALK</sequence>
<dbReference type="SMART" id="SM00382">
    <property type="entry name" value="AAA"/>
    <property type="match status" value="1"/>
</dbReference>
<evidence type="ECO:0000256" key="6">
    <source>
        <dbReference type="ARBA" id="ARBA00023125"/>
    </source>
</evidence>
<dbReference type="InterPro" id="IPR003959">
    <property type="entry name" value="ATPase_AAA_core"/>
</dbReference>
<keyword evidence="4" id="KW-0547">Nucleotide-binding</keyword>
<dbReference type="Gene3D" id="1.20.272.10">
    <property type="match status" value="1"/>
</dbReference>
<comment type="similarity">
    <text evidence="2">Belongs to the activator 1 small subunits family.</text>
</comment>
<dbReference type="InterPro" id="IPR050238">
    <property type="entry name" value="DNA_Rep/Repair_Clamp_Loader"/>
</dbReference>
<dbReference type="CDD" id="cd18140">
    <property type="entry name" value="HLD_clamp_RFC"/>
    <property type="match status" value="1"/>
</dbReference>
<dbReference type="AlphaFoldDB" id="A0A0Q9WQT7"/>
<dbReference type="FunFam" id="3.40.50.300:FF:000237">
    <property type="entry name" value="replication factor C subunit 4"/>
    <property type="match status" value="1"/>
</dbReference>
<dbReference type="SUPFAM" id="SSF52540">
    <property type="entry name" value="P-loop containing nucleoside triphosphate hydrolases"/>
    <property type="match status" value="1"/>
</dbReference>
<dbReference type="GO" id="GO:0016887">
    <property type="term" value="F:ATP hydrolysis activity"/>
    <property type="evidence" value="ECO:0007669"/>
    <property type="project" value="InterPro"/>
</dbReference>
<evidence type="ECO:0000256" key="8">
    <source>
        <dbReference type="ARBA" id="ARBA00040745"/>
    </source>
</evidence>
<keyword evidence="6" id="KW-0238">DNA-binding</keyword>
<evidence type="ECO:0000313" key="13">
    <source>
        <dbReference type="Proteomes" id="UP000008792"/>
    </source>
</evidence>
<dbReference type="FunCoup" id="A0A0Q9WQT7">
    <property type="interactions" value="1215"/>
</dbReference>
<evidence type="ECO:0000256" key="4">
    <source>
        <dbReference type="ARBA" id="ARBA00022741"/>
    </source>
</evidence>
<dbReference type="Pfam" id="PF21960">
    <property type="entry name" value="RCF1-5-like_lid"/>
    <property type="match status" value="1"/>
</dbReference>
<dbReference type="InterPro" id="IPR027417">
    <property type="entry name" value="P-loop_NTPase"/>
</dbReference>
<name>A0A0Q9WQT7_DROVI</name>
<dbReference type="Gene3D" id="3.40.50.300">
    <property type="entry name" value="P-loop containing nucleotide triphosphate hydrolases"/>
    <property type="match status" value="1"/>
</dbReference>
<dbReference type="Pfam" id="PF08542">
    <property type="entry name" value="Rep_fac_C"/>
    <property type="match status" value="1"/>
</dbReference>
<dbReference type="GO" id="GO:0006271">
    <property type="term" value="P:DNA strand elongation involved in DNA replication"/>
    <property type="evidence" value="ECO:0007669"/>
    <property type="project" value="UniProtKB-ARBA"/>
</dbReference>
<keyword evidence="7" id="KW-0539">Nucleus</keyword>
<evidence type="ECO:0000313" key="12">
    <source>
        <dbReference type="EMBL" id="KRF82987.1"/>
    </source>
</evidence>
<protein>
    <recommendedName>
        <fullName evidence="8">Replication factor C subunit 2</fullName>
    </recommendedName>
    <alternativeName>
        <fullName evidence="9">Activator 1 41 kDa subunit</fullName>
    </alternativeName>
</protein>